<proteinExistence type="predicted"/>
<name>A0AAX0B486_CLOBE</name>
<evidence type="ECO:0000313" key="1">
    <source>
        <dbReference type="EMBL" id="NRT90215.1"/>
    </source>
</evidence>
<dbReference type="AlphaFoldDB" id="A0AAX0B486"/>
<accession>A0AAX0B486</accession>
<dbReference type="RefSeq" id="WP_173711510.1">
    <property type="nucleotide sequence ID" value="NZ_CP107022.1"/>
</dbReference>
<evidence type="ECO:0000313" key="2">
    <source>
        <dbReference type="Proteomes" id="UP001193748"/>
    </source>
</evidence>
<sequence length="67" mass="7794">MKTGVSTSTIINVRKKRREYMKKANATCSKCSWLQFGYYCSKKKRSAQIGNGKLKCYCKDYNLKINK</sequence>
<dbReference type="EMBL" id="JABSWW010000001">
    <property type="protein sequence ID" value="NRT90215.1"/>
    <property type="molecule type" value="Genomic_DNA"/>
</dbReference>
<dbReference type="Proteomes" id="UP001193748">
    <property type="component" value="Unassembled WGS sequence"/>
</dbReference>
<gene>
    <name evidence="1" type="ORF">B0H41_003894</name>
</gene>
<reference evidence="1" key="1">
    <citation type="submission" date="2020-05" db="EMBL/GenBank/DDBJ databases">
        <authorList>
            <person name="Brown S."/>
            <person name="Huntemann M."/>
            <person name="Clum A."/>
            <person name="Spunde A."/>
            <person name="Palaniappan K."/>
            <person name="Ritter S."/>
            <person name="Mikhailova N."/>
            <person name="Chen I.-M."/>
            <person name="Stamatis D."/>
            <person name="Reddy T."/>
            <person name="O'Malley R."/>
            <person name="Daum C."/>
            <person name="Shapiro N."/>
            <person name="Ivanova N."/>
            <person name="Kyrpides N."/>
            <person name="Woyke T."/>
        </authorList>
    </citation>
    <scope>NUCLEOTIDE SEQUENCE</scope>
    <source>
        <strain evidence="1">DJ080</strain>
    </source>
</reference>
<comment type="caution">
    <text evidence="1">The sequence shown here is derived from an EMBL/GenBank/DDBJ whole genome shotgun (WGS) entry which is preliminary data.</text>
</comment>
<organism evidence="1 2">
    <name type="scientific">Clostridium beijerinckii</name>
    <name type="common">Clostridium MP</name>
    <dbReference type="NCBI Taxonomy" id="1520"/>
    <lineage>
        <taxon>Bacteria</taxon>
        <taxon>Bacillati</taxon>
        <taxon>Bacillota</taxon>
        <taxon>Clostridia</taxon>
        <taxon>Eubacteriales</taxon>
        <taxon>Clostridiaceae</taxon>
        <taxon>Clostridium</taxon>
    </lineage>
</organism>
<reference evidence="1" key="2">
    <citation type="journal article" date="2022" name="Nat. Biotechnol.">
        <title>Carbon-negative production of acetone and isopropanol by gas fermentation at industrial pilot scale.</title>
        <authorList>
            <person name="Liew F.E."/>
            <person name="Nogle R."/>
            <person name="Abdalla T."/>
            <person name="Rasor B.J."/>
            <person name="Canter C."/>
            <person name="Jensen R.O."/>
            <person name="Wang L."/>
            <person name="Strutz J."/>
            <person name="Chirania P."/>
            <person name="De Tissera S."/>
            <person name="Mueller A.P."/>
            <person name="Ruan Z."/>
            <person name="Gao A."/>
            <person name="Tran L."/>
            <person name="Engle N.L."/>
            <person name="Bromley J.C."/>
            <person name="Daniell J."/>
            <person name="Conrado R."/>
            <person name="Tschaplinski T.J."/>
            <person name="Giannone R.J."/>
            <person name="Hettich R.L."/>
            <person name="Karim A.S."/>
            <person name="Simpson S.D."/>
            <person name="Brown S.D."/>
            <person name="Leang C."/>
            <person name="Jewett M.C."/>
            <person name="Kopke M."/>
        </authorList>
    </citation>
    <scope>NUCLEOTIDE SEQUENCE</scope>
    <source>
        <strain evidence="1">DJ080</strain>
    </source>
</reference>
<protein>
    <submittedName>
        <fullName evidence="1">Uncharacterized protein</fullName>
    </submittedName>
</protein>